<dbReference type="RefSeq" id="XP_021338452.1">
    <property type="nucleotide sequence ID" value="XM_021481865.1"/>
</dbReference>
<dbReference type="Proteomes" id="UP000002899">
    <property type="component" value="Chromosome III"/>
</dbReference>
<dbReference type="VEuPathDB" id="PiroplasmaDB:BMR1_03g00766"/>
<dbReference type="OrthoDB" id="420046at2759"/>
<dbReference type="InterPro" id="IPR051961">
    <property type="entry name" value="Fungal_Metabolite_Diox"/>
</dbReference>
<reference evidence="1 2" key="1">
    <citation type="journal article" date="2012" name="Nucleic Acids Res.">
        <title>Sequencing of the smallest Apicomplexan genome from the human pathogen Babesia microti.</title>
        <authorList>
            <person name="Cornillot E."/>
            <person name="Hadj-Kaddour K."/>
            <person name="Dassouli A."/>
            <person name="Noel B."/>
            <person name="Ranwez V."/>
            <person name="Vacherie B."/>
            <person name="Augagneur Y."/>
            <person name="Bres V."/>
            <person name="Duclos A."/>
            <person name="Randazzo S."/>
            <person name="Carcy B."/>
            <person name="Debierre-Grockiego F."/>
            <person name="Delbecq S."/>
            <person name="Moubri-Menage K."/>
            <person name="Shams-Eldin H."/>
            <person name="Usmani-Brown S."/>
            <person name="Bringaud F."/>
            <person name="Wincker P."/>
            <person name="Vivares C.P."/>
            <person name="Schwarz R.T."/>
            <person name="Schetters T.P."/>
            <person name="Krause P.J."/>
            <person name="Gorenflot A."/>
            <person name="Berry V."/>
            <person name="Barbe V."/>
            <person name="Ben Mamoun C."/>
        </authorList>
    </citation>
    <scope>NUCLEOTIDE SEQUENCE [LARGE SCALE GENOMIC DNA]</scope>
    <source>
        <strain evidence="1 2">RI</strain>
    </source>
</reference>
<name>A0A1R4ABF8_BABMR</name>
<organism evidence="1 2">
    <name type="scientific">Babesia microti (strain RI)</name>
    <dbReference type="NCBI Taxonomy" id="1133968"/>
    <lineage>
        <taxon>Eukaryota</taxon>
        <taxon>Sar</taxon>
        <taxon>Alveolata</taxon>
        <taxon>Apicomplexa</taxon>
        <taxon>Aconoidasida</taxon>
        <taxon>Piroplasmida</taxon>
        <taxon>Babesiidae</taxon>
        <taxon>Babesia</taxon>
    </lineage>
</organism>
<dbReference type="EMBL" id="LN871598">
    <property type="protein sequence ID" value="SJK86275.1"/>
    <property type="molecule type" value="Genomic_DNA"/>
</dbReference>
<evidence type="ECO:0000313" key="2">
    <source>
        <dbReference type="Proteomes" id="UP000002899"/>
    </source>
</evidence>
<dbReference type="KEGG" id="bmic:BMR1_03g00766"/>
<evidence type="ECO:0000313" key="1">
    <source>
        <dbReference type="EMBL" id="SJK86275.1"/>
    </source>
</evidence>
<dbReference type="GeneID" id="33043683"/>
<sequence>MYLDYFPLTQSLSSSYNFFNTQILPNLYDNGTSLIQYAKDLYPVELHIHVLSHICSRHRQIALSNNGYKLNILDSVYNQCLGELIAQKLHKIIVNCQSYNKVSVHTPNTTTLLPGSNIFATEQLETALNATHKQLVLALTSHWNTYNPKPKCQSKVATINLKPVDIGSKGSTFIVSDFGNKNHLNKNLDSPYIGLHFEHDRTFTLEGLDIVHNIINNLGFVVIKNVLSEEHIQTIRDCLNLDRAQARDVAFSILEEDSNVNAAKYTRGRIVCSLRGTTYDTKLRRVQMFWTPLLHYVMPRSIASFPQNRQMSLEKSLYISWINLILSDPLSDYECWHRNNSKYGITVVIPLDYRTDEDGRIEFIPYTHSPNFNRNSKNILNAIKKGPVGVDVKPGDLIVYNSTILHRYTMNKSFDCKSDLVYQYDYVDSVPPGQGRLHFMYDKLLAKLIVFCNKFY</sequence>
<dbReference type="Gene3D" id="2.60.120.620">
    <property type="entry name" value="q2cbj1_9rhob like domain"/>
    <property type="match status" value="1"/>
</dbReference>
<gene>
    <name evidence="1" type="ORF">BMR1_03g00766</name>
</gene>
<protein>
    <recommendedName>
        <fullName evidence="3">Phytanoyl-CoA dioxygenase</fullName>
    </recommendedName>
</protein>
<proteinExistence type="predicted"/>
<evidence type="ECO:0008006" key="3">
    <source>
        <dbReference type="Google" id="ProtNLM"/>
    </source>
</evidence>
<keyword evidence="2" id="KW-1185">Reference proteome</keyword>
<dbReference type="SUPFAM" id="SSF51197">
    <property type="entry name" value="Clavaminate synthase-like"/>
    <property type="match status" value="1"/>
</dbReference>
<dbReference type="PANTHER" id="PTHR37563:SF2">
    <property type="entry name" value="PHYTANOYL-COA DIOXYGENASE FAMILY PROTEIN (AFU_ORTHOLOGUE AFUA_2G03330)"/>
    <property type="match status" value="1"/>
</dbReference>
<dbReference type="PANTHER" id="PTHR37563">
    <property type="entry name" value="PHYTANOYL-COA DIOXYGENASE FAMILY PROTEIN (AFU_ORTHOLOGUE AFUA_2G03330)"/>
    <property type="match status" value="1"/>
</dbReference>
<accession>A0A1R4ABF8</accession>
<reference evidence="1 2" key="2">
    <citation type="journal article" date="2013" name="PLoS ONE">
        <title>Whole genome mapping and re-organization of the nuclear and mitochondrial genomes of Babesia microti isolates.</title>
        <authorList>
            <person name="Cornillot E."/>
            <person name="Dassouli A."/>
            <person name="Garg A."/>
            <person name="Pachikara N."/>
            <person name="Randazzo S."/>
            <person name="Depoix D."/>
            <person name="Carcy B."/>
            <person name="Delbecq S."/>
            <person name="Frutos R."/>
            <person name="Silva J.C."/>
            <person name="Sutton R."/>
            <person name="Krause P.J."/>
            <person name="Mamoun C.B."/>
        </authorList>
    </citation>
    <scope>NUCLEOTIDE SEQUENCE [LARGE SCALE GENOMIC DNA]</scope>
    <source>
        <strain evidence="1 2">RI</strain>
    </source>
</reference>
<dbReference type="AlphaFoldDB" id="A0A1R4ABF8"/>
<reference evidence="1 2" key="3">
    <citation type="journal article" date="2016" name="Sci. Rep.">
        <title>Genome-wide diversity and gene expression profiling of Babesia microti isolates identify polymorphic genes that mediate host-pathogen interactions.</title>
        <authorList>
            <person name="Silva J.C."/>
            <person name="Cornillot E."/>
            <person name="McCracken C."/>
            <person name="Usmani-Brown S."/>
            <person name="Dwivedi A."/>
            <person name="Ifeonu O.O."/>
            <person name="Crabtree J."/>
            <person name="Gotia H.T."/>
            <person name="Virji A.Z."/>
            <person name="Reynes C."/>
            <person name="Colinge J."/>
            <person name="Kumar V."/>
            <person name="Lawres L."/>
            <person name="Pazzi J.E."/>
            <person name="Pablo J.V."/>
            <person name="Hung C."/>
            <person name="Brancato J."/>
            <person name="Kumari P."/>
            <person name="Orvis J."/>
            <person name="Tretina K."/>
            <person name="Chibucos M."/>
            <person name="Ott S."/>
            <person name="Sadzewicz L."/>
            <person name="Sengamalay N."/>
            <person name="Shetty A.C."/>
            <person name="Su Q."/>
            <person name="Tallon L."/>
            <person name="Fraser C.M."/>
            <person name="Frutos R."/>
            <person name="Molina D.M."/>
            <person name="Krause P.J."/>
            <person name="Ben Mamoun C."/>
        </authorList>
    </citation>
    <scope>NUCLEOTIDE SEQUENCE [LARGE SCALE GENOMIC DNA]</scope>
    <source>
        <strain evidence="1 2">RI</strain>
    </source>
</reference>